<gene>
    <name evidence="2" type="ORF">V4C55_04900</name>
</gene>
<dbReference type="SUPFAM" id="SSF88659">
    <property type="entry name" value="Sigma3 and sigma4 domains of RNA polymerase sigma factors"/>
    <property type="match status" value="1"/>
</dbReference>
<dbReference type="PANTHER" id="PTHR30173:SF36">
    <property type="entry name" value="ECF RNA POLYMERASE SIGMA FACTOR SIGJ"/>
    <property type="match status" value="1"/>
</dbReference>
<protein>
    <submittedName>
        <fullName evidence="2">Sigma factor-like helix-turn-helix DNA-binding protein</fullName>
    </submittedName>
</protein>
<keyword evidence="3" id="KW-1185">Reference proteome</keyword>
<dbReference type="RefSeq" id="WP_201649658.1">
    <property type="nucleotide sequence ID" value="NZ_CAJHCS010000005.1"/>
</dbReference>
<reference evidence="2 3" key="1">
    <citation type="submission" date="2024-01" db="EMBL/GenBank/DDBJ databases">
        <title>The diversity of rhizobia nodulating Mimosa spp. in eleven states of Brazil covering several biomes is determined by host plant, location, and edaphic factors.</title>
        <authorList>
            <person name="Rouws L."/>
            <person name="Barauna A."/>
            <person name="Beukes C."/>
            <person name="De Faria S.M."/>
            <person name="Gross E."/>
            <person name="Dos Reis Junior F.B."/>
            <person name="Simon M."/>
            <person name="Maluk M."/>
            <person name="Odee D.W."/>
            <person name="Kenicer G."/>
            <person name="Young J.P.W."/>
            <person name="Reis V.M."/>
            <person name="Zilli J."/>
            <person name="James E.K."/>
        </authorList>
    </citation>
    <scope>NUCLEOTIDE SEQUENCE [LARGE SCALE GENOMIC DNA]</scope>
    <source>
        <strain evidence="2 3">JPY77</strain>
    </source>
</reference>
<dbReference type="InterPro" id="IPR013249">
    <property type="entry name" value="RNA_pol_sigma70_r4_t2"/>
</dbReference>
<dbReference type="InterPro" id="IPR052704">
    <property type="entry name" value="ECF_Sigma-70_Domain"/>
</dbReference>
<dbReference type="Gene3D" id="1.10.10.10">
    <property type="entry name" value="Winged helix-like DNA-binding domain superfamily/Winged helix DNA-binding domain"/>
    <property type="match status" value="1"/>
</dbReference>
<evidence type="ECO:0000313" key="2">
    <source>
        <dbReference type="EMBL" id="MEM5285030.1"/>
    </source>
</evidence>
<proteinExistence type="predicted"/>
<organism evidence="2 3">
    <name type="scientific">Paraburkholderia sabiae</name>
    <dbReference type="NCBI Taxonomy" id="273251"/>
    <lineage>
        <taxon>Bacteria</taxon>
        <taxon>Pseudomonadati</taxon>
        <taxon>Pseudomonadota</taxon>
        <taxon>Betaproteobacteria</taxon>
        <taxon>Burkholderiales</taxon>
        <taxon>Burkholderiaceae</taxon>
        <taxon>Paraburkholderia</taxon>
    </lineage>
</organism>
<dbReference type="Pfam" id="PF08281">
    <property type="entry name" value="Sigma70_r4_2"/>
    <property type="match status" value="1"/>
</dbReference>
<sequence>MTDASATPKELKERADEVSVAFLMLLERLPPEARAAFLLHELFGANYSEVAAAIGKSTTVCRQLVNQAKAQLHDECLRSAVRRSSSE</sequence>
<evidence type="ECO:0000313" key="3">
    <source>
        <dbReference type="Proteomes" id="UP001494588"/>
    </source>
</evidence>
<dbReference type="InterPro" id="IPR036388">
    <property type="entry name" value="WH-like_DNA-bd_sf"/>
</dbReference>
<comment type="caution">
    <text evidence="2">The sequence shown here is derived from an EMBL/GenBank/DDBJ whole genome shotgun (WGS) entry which is preliminary data.</text>
</comment>
<evidence type="ECO:0000259" key="1">
    <source>
        <dbReference type="Pfam" id="PF08281"/>
    </source>
</evidence>
<dbReference type="Proteomes" id="UP001494588">
    <property type="component" value="Unassembled WGS sequence"/>
</dbReference>
<dbReference type="InterPro" id="IPR013324">
    <property type="entry name" value="RNA_pol_sigma_r3/r4-like"/>
</dbReference>
<name>A0ABU9Q6H9_9BURK</name>
<dbReference type="PANTHER" id="PTHR30173">
    <property type="entry name" value="SIGMA 19 FACTOR"/>
    <property type="match status" value="1"/>
</dbReference>
<dbReference type="EMBL" id="JAZHGC010000003">
    <property type="protein sequence ID" value="MEM5285030.1"/>
    <property type="molecule type" value="Genomic_DNA"/>
</dbReference>
<feature type="domain" description="RNA polymerase sigma factor 70 region 4 type 2" evidence="1">
    <location>
        <begin position="21"/>
        <end position="72"/>
    </location>
</feature>
<accession>A0ABU9Q6H9</accession>